<name>A0A6C0BWE7_9ZZZZ</name>
<dbReference type="EMBL" id="MN739256">
    <property type="protein sequence ID" value="QHS95758.1"/>
    <property type="molecule type" value="Genomic_DNA"/>
</dbReference>
<dbReference type="AlphaFoldDB" id="A0A6C0BWE7"/>
<reference evidence="1" key="1">
    <citation type="journal article" date="2020" name="Nature">
        <title>Giant virus diversity and host interactions through global metagenomics.</title>
        <authorList>
            <person name="Schulz F."/>
            <person name="Roux S."/>
            <person name="Paez-Espino D."/>
            <person name="Jungbluth S."/>
            <person name="Walsh D.A."/>
            <person name="Denef V.J."/>
            <person name="McMahon K.D."/>
            <person name="Konstantinidis K.T."/>
            <person name="Eloe-Fadrosh E.A."/>
            <person name="Kyrpides N.C."/>
            <person name="Woyke T."/>
        </authorList>
    </citation>
    <scope>NUCLEOTIDE SEQUENCE</scope>
    <source>
        <strain evidence="1">GVMAG-M-3300018868-6</strain>
    </source>
</reference>
<protein>
    <submittedName>
        <fullName evidence="1">Uncharacterized protein</fullName>
    </submittedName>
</protein>
<accession>A0A6C0BWE7</accession>
<sequence length="117" mass="13664">MPKFYEIKLDDILVQRDKCYRKVLTINKTPDGPLSSLVKTTKREKLSVFKQSCSPCSKNDTCMNVILNPSDKGEYLFEEDLAELMTFLVENGYTIDTKLSKLMQNRYRDVVFYITYP</sequence>
<organism evidence="1">
    <name type="scientific">viral metagenome</name>
    <dbReference type="NCBI Taxonomy" id="1070528"/>
    <lineage>
        <taxon>unclassified sequences</taxon>
        <taxon>metagenomes</taxon>
        <taxon>organismal metagenomes</taxon>
    </lineage>
</organism>
<proteinExistence type="predicted"/>
<evidence type="ECO:0000313" key="1">
    <source>
        <dbReference type="EMBL" id="QHS95758.1"/>
    </source>
</evidence>